<reference evidence="3" key="1">
    <citation type="journal article" date="2021" name="bioRxiv">
        <title>Whole Genome Assembly and Annotation of Northern Wild Rice, Zizania palustris L., Supports a Whole Genome Duplication in the Zizania Genus.</title>
        <authorList>
            <person name="Haas M."/>
            <person name="Kono T."/>
            <person name="Macchietto M."/>
            <person name="Millas R."/>
            <person name="McGilp L."/>
            <person name="Shao M."/>
            <person name="Duquette J."/>
            <person name="Hirsch C.N."/>
            <person name="Kimball J."/>
        </authorList>
    </citation>
    <scope>NUCLEOTIDE SEQUENCE</scope>
    <source>
        <tissue evidence="3">Fresh leaf tissue</tissue>
    </source>
</reference>
<feature type="domain" description="Histone-lysine N-methyltransferase NSD-like PHD zinc finger" evidence="2">
    <location>
        <begin position="89"/>
        <end position="132"/>
    </location>
</feature>
<evidence type="ECO:0000256" key="1">
    <source>
        <dbReference type="SAM" id="MobiDB-lite"/>
    </source>
</evidence>
<dbReference type="Proteomes" id="UP000729402">
    <property type="component" value="Unassembled WGS sequence"/>
</dbReference>
<gene>
    <name evidence="3" type="ORF">GUJ93_ZPchr0533g6555</name>
</gene>
<comment type="caution">
    <text evidence="3">The sequence shown here is derived from an EMBL/GenBank/DDBJ whole genome shotgun (WGS) entry which is preliminary data.</text>
</comment>
<feature type="region of interest" description="Disordered" evidence="1">
    <location>
        <begin position="21"/>
        <end position="51"/>
    </location>
</feature>
<dbReference type="OrthoDB" id="21264at2759"/>
<name>A0A8J5R6I0_ZIZPA</name>
<keyword evidence="4" id="KW-1185">Reference proteome</keyword>
<protein>
    <recommendedName>
        <fullName evidence="2">Histone-lysine N-methyltransferase NSD-like PHD zinc finger domain-containing protein</fullName>
    </recommendedName>
</protein>
<reference evidence="3" key="2">
    <citation type="submission" date="2021-02" db="EMBL/GenBank/DDBJ databases">
        <authorList>
            <person name="Kimball J.A."/>
            <person name="Haas M.W."/>
            <person name="Macchietto M."/>
            <person name="Kono T."/>
            <person name="Duquette J."/>
            <person name="Shao M."/>
        </authorList>
    </citation>
    <scope>NUCLEOTIDE SEQUENCE</scope>
    <source>
        <tissue evidence="3">Fresh leaf tissue</tissue>
    </source>
</reference>
<organism evidence="3 4">
    <name type="scientific">Zizania palustris</name>
    <name type="common">Northern wild rice</name>
    <dbReference type="NCBI Taxonomy" id="103762"/>
    <lineage>
        <taxon>Eukaryota</taxon>
        <taxon>Viridiplantae</taxon>
        <taxon>Streptophyta</taxon>
        <taxon>Embryophyta</taxon>
        <taxon>Tracheophyta</taxon>
        <taxon>Spermatophyta</taxon>
        <taxon>Magnoliopsida</taxon>
        <taxon>Liliopsida</taxon>
        <taxon>Poales</taxon>
        <taxon>Poaceae</taxon>
        <taxon>BOP clade</taxon>
        <taxon>Oryzoideae</taxon>
        <taxon>Oryzeae</taxon>
        <taxon>Zizaniinae</taxon>
        <taxon>Zizania</taxon>
    </lineage>
</organism>
<dbReference type="PANTHER" id="PTHR46235">
    <property type="entry name" value="PHD FINGER-CONTAINING PROTEIN DDB_G0268158"/>
    <property type="match status" value="1"/>
</dbReference>
<dbReference type="AlphaFoldDB" id="A0A8J5R6I0"/>
<evidence type="ECO:0000313" key="4">
    <source>
        <dbReference type="Proteomes" id="UP000729402"/>
    </source>
</evidence>
<dbReference type="InterPro" id="IPR055198">
    <property type="entry name" value="NSD_PHD"/>
</dbReference>
<evidence type="ECO:0000313" key="3">
    <source>
        <dbReference type="EMBL" id="KAG8040765.1"/>
    </source>
</evidence>
<dbReference type="Pfam" id="PF22908">
    <property type="entry name" value="PHD_NSD"/>
    <property type="match status" value="1"/>
</dbReference>
<accession>A0A8J5R6I0</accession>
<evidence type="ECO:0000259" key="2">
    <source>
        <dbReference type="Pfam" id="PF22908"/>
    </source>
</evidence>
<dbReference type="EMBL" id="JAAALK010001721">
    <property type="protein sequence ID" value="KAG8040765.1"/>
    <property type="molecule type" value="Genomic_DNA"/>
</dbReference>
<feature type="compositionally biased region" description="Basic residues" evidence="1">
    <location>
        <begin position="30"/>
        <end position="43"/>
    </location>
</feature>
<sequence>MATVAAAWIWRRTTALARMTRGQRGQLAVGRRKAGTRNGRRGRSRGESRTVGTRRWICQAGHGLRPDLACTRKRENGKRVQERGKVLVFICGILEPSDGPAAMVFLCNNATCGHFYHPKCVAQQLYPKNKSLEDRTQEELQFAVCRRCPKSYHRKCLPREIAFEDSENEDSITRAWELSKRILIYCLDHEIDTDIETPTRDHIKFPRIPNIDRPARILKNSVNVVAKKKKRSFSEEVPDQFAGLSDMALIQESHQARKTCARSSSEHFVDKPEKKKAKLLEVREQPEPYMVNDTIASSTKPVKDQEELLATMPSSNTRKIPQSSFPTVDNETESRVIALVEREAPYLTLKDVSRKLKMPSTYLYPGRKIDTIIATGKLEHSVQAVGAALKVLENGGNVNAAKAVCEPDVLKQLTKWHSKLSVYISPFIYGSRYSSFGRHFTKIVDKLHCCATPSRGGQWRYSWLKAAAARSCRQRATARYGGWCAVTARSSGWLADGIERKGQVAAQRSSHIRDGLAVPVLVPDALASPSPHLSFATLWLAAAACNGGMQQDFGGVTFCMSA</sequence>
<dbReference type="PANTHER" id="PTHR46235:SF3">
    <property type="entry name" value="PHD FINGER-CONTAINING PROTEIN DDB_G0268158"/>
    <property type="match status" value="1"/>
</dbReference>
<proteinExistence type="predicted"/>